<dbReference type="Proteomes" id="UP001497482">
    <property type="component" value="Chromosome 3"/>
</dbReference>
<protein>
    <submittedName>
        <fullName evidence="1">Uncharacterized protein</fullName>
    </submittedName>
</protein>
<evidence type="ECO:0000313" key="2">
    <source>
        <dbReference type="Proteomes" id="UP001497482"/>
    </source>
</evidence>
<dbReference type="EMBL" id="OZ035825">
    <property type="protein sequence ID" value="CAL1601667.1"/>
    <property type="molecule type" value="Genomic_DNA"/>
</dbReference>
<dbReference type="PANTHER" id="PTHR36292">
    <property type="entry name" value="UPF0575 PROTEIN C19ORF67"/>
    <property type="match status" value="1"/>
</dbReference>
<dbReference type="InterPro" id="IPR021748">
    <property type="entry name" value="DUF3314"/>
</dbReference>
<accession>A0AAV2LH15</accession>
<proteinExistence type="predicted"/>
<evidence type="ECO:0000313" key="1">
    <source>
        <dbReference type="EMBL" id="CAL1601667.1"/>
    </source>
</evidence>
<dbReference type="PANTHER" id="PTHR36292:SF1">
    <property type="entry name" value="UPF0575 PROTEIN C19ORF67"/>
    <property type="match status" value="1"/>
</dbReference>
<dbReference type="AlphaFoldDB" id="A0AAV2LH15"/>
<reference evidence="1 2" key="1">
    <citation type="submission" date="2024-04" db="EMBL/GenBank/DDBJ databases">
        <authorList>
            <person name="Waldvogel A.-M."/>
            <person name="Schoenle A."/>
        </authorList>
    </citation>
    <scope>NUCLEOTIDE SEQUENCE [LARGE SCALE GENOMIC DNA]</scope>
</reference>
<dbReference type="Pfam" id="PF11771">
    <property type="entry name" value="DUF3314"/>
    <property type="match status" value="1"/>
</dbReference>
<sequence>MAETAEHEMGMEELCCSNEAYTAVETLSLLADVPLASLCGKHTNYSCVCDTCCCLDEGSVDSNMQPVDLQLHFFLNKADNIQRSLSEKVSGREEYASTVKSFLFICQPYFLHLESTARSPWDENNLLSESMRSQMFDFSQILCNKLENLVLTCASKDLLPLDETEPDSITHFYIGQCGLGSMTVTIFRYCQPTPYLAEVNTGLYKRMRWNVDHPGAMEADDTEYYFLCCEDVDVLPDGDNPTFSQSASVRMWSIGQWLQVSPETEDINDWTLCRVPQGTYLKRVILGREEPSCCIATDCLLQLLMLDQK</sequence>
<name>A0AAV2LH15_KNICA</name>
<gene>
    <name evidence="1" type="ORF">KC01_LOCUS29580</name>
</gene>
<keyword evidence="2" id="KW-1185">Reference proteome</keyword>
<organism evidence="1 2">
    <name type="scientific">Knipowitschia caucasica</name>
    <name type="common">Caucasian dwarf goby</name>
    <name type="synonym">Pomatoschistus caucasicus</name>
    <dbReference type="NCBI Taxonomy" id="637954"/>
    <lineage>
        <taxon>Eukaryota</taxon>
        <taxon>Metazoa</taxon>
        <taxon>Chordata</taxon>
        <taxon>Craniata</taxon>
        <taxon>Vertebrata</taxon>
        <taxon>Euteleostomi</taxon>
        <taxon>Actinopterygii</taxon>
        <taxon>Neopterygii</taxon>
        <taxon>Teleostei</taxon>
        <taxon>Neoteleostei</taxon>
        <taxon>Acanthomorphata</taxon>
        <taxon>Gobiaria</taxon>
        <taxon>Gobiiformes</taxon>
        <taxon>Gobioidei</taxon>
        <taxon>Gobiidae</taxon>
        <taxon>Gobiinae</taxon>
        <taxon>Knipowitschia</taxon>
    </lineage>
</organism>